<dbReference type="EMBL" id="CM016560">
    <property type="protein sequence ID" value="TKV97959.1"/>
    <property type="molecule type" value="Genomic_DNA"/>
</dbReference>
<dbReference type="AlphaFoldDB" id="A0A4U6T7Z1"/>
<gene>
    <name evidence="1" type="ORF">SEVIR_9G528250v2</name>
</gene>
<evidence type="ECO:0000313" key="1">
    <source>
        <dbReference type="EMBL" id="TKV97959.1"/>
    </source>
</evidence>
<name>A0A4U6T7Z1_SETVI</name>
<proteinExistence type="predicted"/>
<organism evidence="1 2">
    <name type="scientific">Setaria viridis</name>
    <name type="common">Green bristlegrass</name>
    <name type="synonym">Setaria italica subsp. viridis</name>
    <dbReference type="NCBI Taxonomy" id="4556"/>
    <lineage>
        <taxon>Eukaryota</taxon>
        <taxon>Viridiplantae</taxon>
        <taxon>Streptophyta</taxon>
        <taxon>Embryophyta</taxon>
        <taxon>Tracheophyta</taxon>
        <taxon>Spermatophyta</taxon>
        <taxon>Magnoliopsida</taxon>
        <taxon>Liliopsida</taxon>
        <taxon>Poales</taxon>
        <taxon>Poaceae</taxon>
        <taxon>PACMAD clade</taxon>
        <taxon>Panicoideae</taxon>
        <taxon>Panicodae</taxon>
        <taxon>Paniceae</taxon>
        <taxon>Cenchrinae</taxon>
        <taxon>Setaria</taxon>
    </lineage>
</organism>
<dbReference type="Proteomes" id="UP000298652">
    <property type="component" value="Chromosome 9"/>
</dbReference>
<sequence length="86" mass="9659">MPWQATSYIPNGIERQAGRIRLCQARHVCSGRTARPDTRTASTTATYIKIIVSRTRRPPRSSVCLQERCARRQVCGLAEPNAKTCE</sequence>
<reference evidence="1" key="1">
    <citation type="submission" date="2019-03" db="EMBL/GenBank/DDBJ databases">
        <title>WGS assembly of Setaria viridis.</title>
        <authorList>
            <person name="Huang P."/>
            <person name="Jenkins J."/>
            <person name="Grimwood J."/>
            <person name="Barry K."/>
            <person name="Healey A."/>
            <person name="Mamidi S."/>
            <person name="Sreedasyam A."/>
            <person name="Shu S."/>
            <person name="Feldman M."/>
            <person name="Wu J."/>
            <person name="Yu Y."/>
            <person name="Chen C."/>
            <person name="Johnson J."/>
            <person name="Rokhsar D."/>
            <person name="Baxter I."/>
            <person name="Schmutz J."/>
            <person name="Brutnell T."/>
            <person name="Kellogg E."/>
        </authorList>
    </citation>
    <scope>NUCLEOTIDE SEQUENCE [LARGE SCALE GENOMIC DNA]</scope>
</reference>
<protein>
    <submittedName>
        <fullName evidence="1">Uncharacterized protein</fullName>
    </submittedName>
</protein>
<keyword evidence="2" id="KW-1185">Reference proteome</keyword>
<dbReference type="Gramene" id="TKV97959">
    <property type="protein sequence ID" value="TKV97959"/>
    <property type="gene ID" value="SEVIR_9G528250v2"/>
</dbReference>
<evidence type="ECO:0000313" key="2">
    <source>
        <dbReference type="Proteomes" id="UP000298652"/>
    </source>
</evidence>
<accession>A0A4U6T7Z1</accession>